<dbReference type="InterPro" id="IPR057387">
    <property type="entry name" value="Tad8-like"/>
</dbReference>
<dbReference type="EMBL" id="BK032577">
    <property type="protein sequence ID" value="DAF49164.1"/>
    <property type="molecule type" value="Genomic_DNA"/>
</dbReference>
<sequence>MIWPKEISFNGLDKKVSEWCKTHGFIGDPPIDAQCALDLIFKTLVDDKEHLEYLTTMPGSIEQSNSLMLDIVLWKYSRSYRKWKKKKMKECRKGKWL</sequence>
<proteinExistence type="predicted"/>
<accession>A0A8S5SDP4</accession>
<protein>
    <submittedName>
        <fullName evidence="1">Uncharacterized protein</fullName>
    </submittedName>
</protein>
<organism evidence="1">
    <name type="scientific">Siphoviridae sp. ctnpt50</name>
    <dbReference type="NCBI Taxonomy" id="2827941"/>
    <lineage>
        <taxon>Viruses</taxon>
        <taxon>Duplodnaviria</taxon>
        <taxon>Heunggongvirae</taxon>
        <taxon>Uroviricota</taxon>
        <taxon>Caudoviricetes</taxon>
    </lineage>
</organism>
<dbReference type="Pfam" id="PF25189">
    <property type="entry name" value="Tad8"/>
    <property type="match status" value="1"/>
</dbReference>
<name>A0A8S5SDP4_9CAUD</name>
<evidence type="ECO:0000313" key="1">
    <source>
        <dbReference type="EMBL" id="DAF49164.1"/>
    </source>
</evidence>
<reference evidence="1" key="1">
    <citation type="journal article" date="2021" name="Proc. Natl. Acad. Sci. U.S.A.">
        <title>A Catalog of Tens of Thousands of Viruses from Human Metagenomes Reveals Hidden Associations with Chronic Diseases.</title>
        <authorList>
            <person name="Tisza M.J."/>
            <person name="Buck C.B."/>
        </authorList>
    </citation>
    <scope>NUCLEOTIDE SEQUENCE</scope>
    <source>
        <strain evidence="1">Ctnpt50</strain>
    </source>
</reference>